<dbReference type="AlphaFoldDB" id="A0A934KWB1"/>
<dbReference type="Pfam" id="PF02698">
    <property type="entry name" value="DUF218"/>
    <property type="match status" value="1"/>
</dbReference>
<dbReference type="InterPro" id="IPR014729">
    <property type="entry name" value="Rossmann-like_a/b/a_fold"/>
</dbReference>
<dbReference type="GO" id="GO:0005886">
    <property type="term" value="C:plasma membrane"/>
    <property type="evidence" value="ECO:0007669"/>
    <property type="project" value="TreeGrafter"/>
</dbReference>
<evidence type="ECO:0000313" key="2">
    <source>
        <dbReference type="EMBL" id="MBJ7882476.1"/>
    </source>
</evidence>
<name>A0A934KWB1_9FLAO</name>
<dbReference type="PANTHER" id="PTHR30336">
    <property type="entry name" value="INNER MEMBRANE PROTEIN, PROBABLE PERMEASE"/>
    <property type="match status" value="1"/>
</dbReference>
<keyword evidence="3" id="KW-1185">Reference proteome</keyword>
<evidence type="ECO:0000259" key="1">
    <source>
        <dbReference type="Pfam" id="PF02698"/>
    </source>
</evidence>
<accession>A0A934KWB1</accession>
<organism evidence="2 3">
    <name type="scientific">Gelidibacter salicanalis</name>
    <dbReference type="NCBI Taxonomy" id="291193"/>
    <lineage>
        <taxon>Bacteria</taxon>
        <taxon>Pseudomonadati</taxon>
        <taxon>Bacteroidota</taxon>
        <taxon>Flavobacteriia</taxon>
        <taxon>Flavobacteriales</taxon>
        <taxon>Flavobacteriaceae</taxon>
        <taxon>Gelidibacter</taxon>
    </lineage>
</organism>
<dbReference type="InterPro" id="IPR003848">
    <property type="entry name" value="DUF218"/>
</dbReference>
<dbReference type="CDD" id="cd06259">
    <property type="entry name" value="YdcF-like"/>
    <property type="match status" value="1"/>
</dbReference>
<reference evidence="2 3" key="1">
    <citation type="submission" date="2020-09" db="EMBL/GenBank/DDBJ databases">
        <title>Draft genome of Gelidibacter salicanalis PAMC21136.</title>
        <authorList>
            <person name="Park H."/>
        </authorList>
    </citation>
    <scope>NUCLEOTIDE SEQUENCE [LARGE SCALE GENOMIC DNA]</scope>
    <source>
        <strain evidence="2 3">PAMC21136</strain>
    </source>
</reference>
<dbReference type="SMART" id="SM00120">
    <property type="entry name" value="HX"/>
    <property type="match status" value="3"/>
</dbReference>
<proteinExistence type="predicted"/>
<dbReference type="GO" id="GO:0043164">
    <property type="term" value="P:Gram-negative-bacterium-type cell wall biogenesis"/>
    <property type="evidence" value="ECO:0007669"/>
    <property type="project" value="TreeGrafter"/>
</dbReference>
<dbReference type="GO" id="GO:0000270">
    <property type="term" value="P:peptidoglycan metabolic process"/>
    <property type="evidence" value="ECO:0007669"/>
    <property type="project" value="TreeGrafter"/>
</dbReference>
<dbReference type="RefSeq" id="WP_199602533.1">
    <property type="nucleotide sequence ID" value="NZ_JAEHJZ010000047.1"/>
</dbReference>
<evidence type="ECO:0000313" key="3">
    <source>
        <dbReference type="Proteomes" id="UP000662373"/>
    </source>
</evidence>
<protein>
    <submittedName>
        <fullName evidence="2">YdcF family protein</fullName>
    </submittedName>
</protein>
<dbReference type="EMBL" id="JAEHJZ010000047">
    <property type="protein sequence ID" value="MBJ7882476.1"/>
    <property type="molecule type" value="Genomic_DNA"/>
</dbReference>
<dbReference type="Proteomes" id="UP000662373">
    <property type="component" value="Unassembled WGS sequence"/>
</dbReference>
<dbReference type="InterPro" id="IPR051599">
    <property type="entry name" value="Cell_Envelope_Assoc"/>
</dbReference>
<feature type="domain" description="DUF218" evidence="1">
    <location>
        <begin position="32"/>
        <end position="152"/>
    </location>
</feature>
<dbReference type="Pfam" id="PF00045">
    <property type="entry name" value="Hemopexin"/>
    <property type="match status" value="2"/>
</dbReference>
<gene>
    <name evidence="2" type="ORF">JEM65_17715</name>
</gene>
<sequence>MRFIINKVGLLVILLSLSGFCQSIKKDTPKTVLLILGSADLNTTISRVEIGFNLYTSEINFDYVVVSGGCGAHSSSICEATVMADLLIEKGVSENIIFKEEKSKSTAQNYCYSRELVNPDGARIINEGDTLFVVSNHWHAMSVSGCFNDKDLINSKYVIEGSIIPKKDDKTDYVAIYENCMNNSNYCKSVLWPKVDAAYSMKSFHEKYDQEARNLFIRDLIIKSQDSNNVYSVISIELPQLPRLWKSNINASFYNKFENLIYLFKDDQFIAIKPGSSRIKKGYPKSLSNLFSNLSNYWQKGHVDAAFFHPKTKQIYFFKGDQYVQLQYKKNKIQIAESPKGISELILNWSFKWGKGNIDAALFIESTNELLLYRGQEMLKLNFDGENLNVFKNMPEKISLDWPKELWGCRN</sequence>
<dbReference type="InterPro" id="IPR036375">
    <property type="entry name" value="Hemopexin-like_dom_sf"/>
</dbReference>
<dbReference type="Gene3D" id="3.40.50.620">
    <property type="entry name" value="HUPs"/>
    <property type="match status" value="1"/>
</dbReference>
<dbReference type="PROSITE" id="PS51642">
    <property type="entry name" value="HEMOPEXIN_2"/>
    <property type="match status" value="2"/>
</dbReference>
<dbReference type="Gene3D" id="2.110.10.10">
    <property type="entry name" value="Hemopexin-like domain"/>
    <property type="match status" value="1"/>
</dbReference>
<dbReference type="InterPro" id="IPR018487">
    <property type="entry name" value="Hemopexin-like_repeat"/>
</dbReference>
<dbReference type="PANTHER" id="PTHR30336:SF4">
    <property type="entry name" value="ENVELOPE BIOGENESIS FACTOR ELYC"/>
    <property type="match status" value="1"/>
</dbReference>
<comment type="caution">
    <text evidence="2">The sequence shown here is derived from an EMBL/GenBank/DDBJ whole genome shotgun (WGS) entry which is preliminary data.</text>
</comment>
<dbReference type="SUPFAM" id="SSF50923">
    <property type="entry name" value="Hemopexin-like domain"/>
    <property type="match status" value="1"/>
</dbReference>